<comment type="similarity">
    <text evidence="2">Belongs to the ribonuclease III family.</text>
</comment>
<keyword evidence="8" id="KW-0460">Magnesium</keyword>
<name>A0ABW0FNQ8_9CAUL</name>
<feature type="binding site" evidence="8">
    <location>
        <position position="130"/>
    </location>
    <ligand>
        <name>Mg(2+)</name>
        <dbReference type="ChEBI" id="CHEBI:18420"/>
    </ligand>
</feature>
<accession>A0ABW0FNQ8</accession>
<dbReference type="PROSITE" id="PS50142">
    <property type="entry name" value="RNASE_3_2"/>
    <property type="match status" value="1"/>
</dbReference>
<keyword evidence="5 8" id="KW-0255">Endonuclease</keyword>
<dbReference type="SMART" id="SM00535">
    <property type="entry name" value="RIBOc"/>
    <property type="match status" value="1"/>
</dbReference>
<dbReference type="InterPro" id="IPR011907">
    <property type="entry name" value="RNase_III"/>
</dbReference>
<comment type="cofactor">
    <cofactor evidence="8">
        <name>Mg(2+)</name>
        <dbReference type="ChEBI" id="CHEBI:18420"/>
    </cofactor>
</comment>
<dbReference type="Proteomes" id="UP001596152">
    <property type="component" value="Unassembled WGS sequence"/>
</dbReference>
<keyword evidence="7 8" id="KW-0694">RNA-binding</keyword>
<keyword evidence="8" id="KW-0963">Cytoplasm</keyword>
<proteinExistence type="inferred from homology"/>
<evidence type="ECO:0000256" key="3">
    <source>
        <dbReference type="ARBA" id="ARBA00022664"/>
    </source>
</evidence>
<dbReference type="SMART" id="SM00358">
    <property type="entry name" value="DSRM"/>
    <property type="match status" value="1"/>
</dbReference>
<comment type="subunit">
    <text evidence="8">Homodimer.</text>
</comment>
<dbReference type="Gene3D" id="1.10.1520.10">
    <property type="entry name" value="Ribonuclease III domain"/>
    <property type="match status" value="1"/>
</dbReference>
<dbReference type="InterPro" id="IPR000999">
    <property type="entry name" value="RNase_III_dom"/>
</dbReference>
<evidence type="ECO:0000259" key="9">
    <source>
        <dbReference type="PROSITE" id="PS50137"/>
    </source>
</evidence>
<dbReference type="HAMAP" id="MF_00104">
    <property type="entry name" value="RNase_III"/>
    <property type="match status" value="1"/>
</dbReference>
<keyword evidence="8" id="KW-0698">rRNA processing</keyword>
<feature type="active site" evidence="8">
    <location>
        <position position="58"/>
    </location>
</feature>
<dbReference type="SUPFAM" id="SSF54768">
    <property type="entry name" value="dsRNA-binding domain-like"/>
    <property type="match status" value="1"/>
</dbReference>
<feature type="binding site" evidence="8">
    <location>
        <position position="127"/>
    </location>
    <ligand>
        <name>Mg(2+)</name>
        <dbReference type="ChEBI" id="CHEBI:18420"/>
    </ligand>
</feature>
<keyword evidence="6 8" id="KW-0378">Hydrolase</keyword>
<dbReference type="EMBL" id="JBHSLF010000007">
    <property type="protein sequence ID" value="MFC5342994.1"/>
    <property type="molecule type" value="Genomic_DNA"/>
</dbReference>
<feature type="domain" description="RNase III" evidence="10">
    <location>
        <begin position="9"/>
        <end position="141"/>
    </location>
</feature>
<feature type="domain" description="DRBM" evidence="9">
    <location>
        <begin position="167"/>
        <end position="236"/>
    </location>
</feature>
<protein>
    <recommendedName>
        <fullName evidence="8">Ribonuclease 3</fullName>
        <ecNumber evidence="8">3.1.26.3</ecNumber>
    </recommendedName>
    <alternativeName>
        <fullName evidence="8">Ribonuclease III</fullName>
        <shortName evidence="8">RNase III</shortName>
    </alternativeName>
</protein>
<sequence length="237" mass="25226">MANARHEAVAALVDRLGHAFRDPALLERALTHASVGEGGDKTSGKAPKDNERLEFLGDRVLGLLVADRLHHDFPDANEGELSSRLHALVDKHACGRVGARLKVGDALRLSPGETKSGGRRKEGLVADAVEALLAAVYLDGGLDAARAMFDRVWAEELATPAPRALNNPKSALQEWSQGKGRPLPTYKIVGQTGSDHAPTFTVEVSIEGIEPLTAPGRSRQDAEKAAATAMLQREGVI</sequence>
<dbReference type="NCBIfam" id="TIGR02191">
    <property type="entry name" value="RNaseIII"/>
    <property type="match status" value="1"/>
</dbReference>
<dbReference type="InterPro" id="IPR036389">
    <property type="entry name" value="RNase_III_sf"/>
</dbReference>
<organism evidence="11 12">
    <name type="scientific">Brevundimonas staleyi</name>
    <dbReference type="NCBI Taxonomy" id="74326"/>
    <lineage>
        <taxon>Bacteria</taxon>
        <taxon>Pseudomonadati</taxon>
        <taxon>Pseudomonadota</taxon>
        <taxon>Alphaproteobacteria</taxon>
        <taxon>Caulobacterales</taxon>
        <taxon>Caulobacteraceae</taxon>
        <taxon>Brevundimonas</taxon>
    </lineage>
</organism>
<comment type="subcellular location">
    <subcellularLocation>
        <location evidence="8">Cytoplasm</location>
    </subcellularLocation>
</comment>
<keyword evidence="12" id="KW-1185">Reference proteome</keyword>
<feature type="binding site" evidence="8">
    <location>
        <position position="54"/>
    </location>
    <ligand>
        <name>Mg(2+)</name>
        <dbReference type="ChEBI" id="CHEBI:18420"/>
    </ligand>
</feature>
<keyword evidence="3 8" id="KW-0507">mRNA processing</keyword>
<evidence type="ECO:0000256" key="7">
    <source>
        <dbReference type="ARBA" id="ARBA00022884"/>
    </source>
</evidence>
<comment type="caution">
    <text evidence="11">The sequence shown here is derived from an EMBL/GenBank/DDBJ whole genome shotgun (WGS) entry which is preliminary data.</text>
</comment>
<comment type="function">
    <text evidence="8">Digests double-stranded RNA. Involved in the processing of primary rRNA transcript to yield the immediate precursors to the large and small rRNAs (23S and 16S). Processes some mRNAs, and tRNAs when they are encoded in the rRNA operon. Processes pre-crRNA and tracrRNA of type II CRISPR loci if present in the organism.</text>
</comment>
<evidence type="ECO:0000256" key="8">
    <source>
        <dbReference type="HAMAP-Rule" id="MF_00104"/>
    </source>
</evidence>
<keyword evidence="8" id="KW-0699">rRNA-binding</keyword>
<dbReference type="Pfam" id="PF00035">
    <property type="entry name" value="dsrm"/>
    <property type="match status" value="1"/>
</dbReference>
<keyword evidence="8" id="KW-0479">Metal-binding</keyword>
<evidence type="ECO:0000313" key="11">
    <source>
        <dbReference type="EMBL" id="MFC5342994.1"/>
    </source>
</evidence>
<dbReference type="Pfam" id="PF14622">
    <property type="entry name" value="Ribonucleas_3_3"/>
    <property type="match status" value="1"/>
</dbReference>
<evidence type="ECO:0000256" key="6">
    <source>
        <dbReference type="ARBA" id="ARBA00022801"/>
    </source>
</evidence>
<dbReference type="PANTHER" id="PTHR11207">
    <property type="entry name" value="RIBONUCLEASE III"/>
    <property type="match status" value="1"/>
</dbReference>
<dbReference type="CDD" id="cd10845">
    <property type="entry name" value="DSRM_RNAse_III_family"/>
    <property type="match status" value="1"/>
</dbReference>
<dbReference type="RefSeq" id="WP_374036438.1">
    <property type="nucleotide sequence ID" value="NZ_CP169082.1"/>
</dbReference>
<dbReference type="InterPro" id="IPR014720">
    <property type="entry name" value="dsRBD_dom"/>
</dbReference>
<reference evidence="12" key="1">
    <citation type="journal article" date="2019" name="Int. J. Syst. Evol. Microbiol.">
        <title>The Global Catalogue of Microorganisms (GCM) 10K type strain sequencing project: providing services to taxonomists for standard genome sequencing and annotation.</title>
        <authorList>
            <consortium name="The Broad Institute Genomics Platform"/>
            <consortium name="The Broad Institute Genome Sequencing Center for Infectious Disease"/>
            <person name="Wu L."/>
            <person name="Ma J."/>
        </authorList>
    </citation>
    <scope>NUCLEOTIDE SEQUENCE [LARGE SCALE GENOMIC DNA]</scope>
    <source>
        <strain evidence="12">JCM 12125</strain>
    </source>
</reference>
<evidence type="ECO:0000259" key="10">
    <source>
        <dbReference type="PROSITE" id="PS50142"/>
    </source>
</evidence>
<keyword evidence="8" id="KW-0819">tRNA processing</keyword>
<dbReference type="CDD" id="cd00593">
    <property type="entry name" value="RIBOc"/>
    <property type="match status" value="1"/>
</dbReference>
<dbReference type="GO" id="GO:0004525">
    <property type="term" value="F:ribonuclease III activity"/>
    <property type="evidence" value="ECO:0007669"/>
    <property type="project" value="UniProtKB-EC"/>
</dbReference>
<evidence type="ECO:0000256" key="1">
    <source>
        <dbReference type="ARBA" id="ARBA00000109"/>
    </source>
</evidence>
<evidence type="ECO:0000313" key="12">
    <source>
        <dbReference type="Proteomes" id="UP001596152"/>
    </source>
</evidence>
<dbReference type="PANTHER" id="PTHR11207:SF0">
    <property type="entry name" value="RIBONUCLEASE 3"/>
    <property type="match status" value="1"/>
</dbReference>
<dbReference type="SUPFAM" id="SSF69065">
    <property type="entry name" value="RNase III domain-like"/>
    <property type="match status" value="1"/>
</dbReference>
<keyword evidence="4 8" id="KW-0540">Nuclease</keyword>
<dbReference type="PROSITE" id="PS50137">
    <property type="entry name" value="DS_RBD"/>
    <property type="match status" value="1"/>
</dbReference>
<evidence type="ECO:0000256" key="2">
    <source>
        <dbReference type="ARBA" id="ARBA00010183"/>
    </source>
</evidence>
<gene>
    <name evidence="8 11" type="primary">rnc</name>
    <name evidence="11" type="ORF">ACFPIE_03645</name>
</gene>
<comment type="catalytic activity">
    <reaction evidence="1 8">
        <text>Endonucleolytic cleavage to 5'-phosphomonoester.</text>
        <dbReference type="EC" id="3.1.26.3"/>
    </reaction>
</comment>
<dbReference type="PROSITE" id="PS00517">
    <property type="entry name" value="RNASE_3_1"/>
    <property type="match status" value="1"/>
</dbReference>
<feature type="active site" evidence="8">
    <location>
        <position position="130"/>
    </location>
</feature>
<evidence type="ECO:0000256" key="4">
    <source>
        <dbReference type="ARBA" id="ARBA00022722"/>
    </source>
</evidence>
<evidence type="ECO:0000256" key="5">
    <source>
        <dbReference type="ARBA" id="ARBA00022759"/>
    </source>
</evidence>
<dbReference type="EC" id="3.1.26.3" evidence="8"/>
<dbReference type="Gene3D" id="3.30.160.20">
    <property type="match status" value="1"/>
</dbReference>